<feature type="transmembrane region" description="Helical" evidence="4">
    <location>
        <begin position="360"/>
        <end position="380"/>
    </location>
</feature>
<evidence type="ECO:0000259" key="5">
    <source>
        <dbReference type="PROSITE" id="PS50850"/>
    </source>
</evidence>
<dbReference type="RefSeq" id="WP_057850534.1">
    <property type="nucleotide sequence ID" value="NZ_LLXX01000076.1"/>
</dbReference>
<organism evidence="6 7">
    <name type="scientific">Bradyrhizobium valentinum</name>
    <dbReference type="NCBI Taxonomy" id="1518501"/>
    <lineage>
        <taxon>Bacteria</taxon>
        <taxon>Pseudomonadati</taxon>
        <taxon>Pseudomonadota</taxon>
        <taxon>Alphaproteobacteria</taxon>
        <taxon>Hyphomicrobiales</taxon>
        <taxon>Nitrobacteraceae</taxon>
        <taxon>Bradyrhizobium</taxon>
    </lineage>
</organism>
<feature type="transmembrane region" description="Helical" evidence="4">
    <location>
        <begin position="20"/>
        <end position="38"/>
    </location>
</feature>
<dbReference type="InterPro" id="IPR011701">
    <property type="entry name" value="MFS"/>
</dbReference>
<accession>A0A0R3LU22</accession>
<dbReference type="InterPro" id="IPR020846">
    <property type="entry name" value="MFS_dom"/>
</dbReference>
<dbReference type="InterPro" id="IPR036259">
    <property type="entry name" value="MFS_trans_sf"/>
</dbReference>
<evidence type="ECO:0000313" key="6">
    <source>
        <dbReference type="EMBL" id="KRR08595.1"/>
    </source>
</evidence>
<sequence>MDNKTRGEDFATQPLEPGRVALNVLALCFTLALLGRGLGESFTVFLKPISENFGWDRAQVVSVYSLTWLAGGLMAPVVGRLFDRYGPRTVYSLGLLLLGGAFLVASQAQALWQFQLSVGLCVGIGIAFIGNVPNSILLGRWFGPRLPTAMAIVYSATGAGVLVLLPASQLLIDHIGWRGAYQIFGLIALCLLVPLLLLPWRLFATGSPHIAKKADPDFVDGGWTLVSAMRHHAFWALFSTFFFTAIGMYAISAQIVAYLIDAGFPPLQAATAWGFSGVVLLFGMLGVTQLDAMIGRRPSVLLSYAISIIGIILLWLLQYYPNFWLLGAFVATFGSMIGSRGPLITATAMRIFRGERVGTIYGTISIGSGLGSGFGAWAGGLIHDWTHSYNPVIAFALVAVVLGMIPFLIVPALRR</sequence>
<feature type="transmembrane region" description="Helical" evidence="4">
    <location>
        <begin position="90"/>
        <end position="110"/>
    </location>
</feature>
<keyword evidence="1 4" id="KW-0812">Transmembrane</keyword>
<dbReference type="InterPro" id="IPR050327">
    <property type="entry name" value="Proton-linked_MCT"/>
</dbReference>
<dbReference type="Pfam" id="PF07690">
    <property type="entry name" value="MFS_1"/>
    <property type="match status" value="1"/>
</dbReference>
<dbReference type="PANTHER" id="PTHR11360:SF284">
    <property type="entry name" value="EG:103B4.3 PROTEIN-RELATED"/>
    <property type="match status" value="1"/>
</dbReference>
<dbReference type="PANTHER" id="PTHR11360">
    <property type="entry name" value="MONOCARBOXYLATE TRANSPORTER"/>
    <property type="match status" value="1"/>
</dbReference>
<feature type="transmembrane region" description="Helical" evidence="4">
    <location>
        <begin position="183"/>
        <end position="203"/>
    </location>
</feature>
<dbReference type="Proteomes" id="UP000051913">
    <property type="component" value="Unassembled WGS sequence"/>
</dbReference>
<dbReference type="EMBL" id="LLXX01000076">
    <property type="protein sequence ID" value="KRR08595.1"/>
    <property type="molecule type" value="Genomic_DNA"/>
</dbReference>
<name>A0A0R3LU22_9BRAD</name>
<feature type="transmembrane region" description="Helical" evidence="4">
    <location>
        <begin position="234"/>
        <end position="260"/>
    </location>
</feature>
<reference evidence="6 7" key="1">
    <citation type="submission" date="2014-03" db="EMBL/GenBank/DDBJ databases">
        <title>Bradyrhizobium valentinum sp. nov., isolated from effective nodules of Lupinus mariae-josephae, a lupine endemic of basic-lime soils in Eastern Spain.</title>
        <authorList>
            <person name="Duran D."/>
            <person name="Rey L."/>
            <person name="Navarro A."/>
            <person name="Busquets A."/>
            <person name="Imperial J."/>
            <person name="Ruiz-Argueso T."/>
        </authorList>
    </citation>
    <scope>NUCLEOTIDE SEQUENCE [LARGE SCALE GENOMIC DNA]</scope>
    <source>
        <strain evidence="6 7">LmjM3</strain>
    </source>
</reference>
<protein>
    <submittedName>
        <fullName evidence="6">Permease</fullName>
    </submittedName>
</protein>
<evidence type="ECO:0000256" key="1">
    <source>
        <dbReference type="ARBA" id="ARBA00022692"/>
    </source>
</evidence>
<feature type="domain" description="Major facilitator superfamily (MFS) profile" evidence="5">
    <location>
        <begin position="21"/>
        <end position="414"/>
    </location>
</feature>
<dbReference type="STRING" id="1518501.CQ10_06890"/>
<dbReference type="GO" id="GO:0022857">
    <property type="term" value="F:transmembrane transporter activity"/>
    <property type="evidence" value="ECO:0007669"/>
    <property type="project" value="InterPro"/>
</dbReference>
<evidence type="ECO:0000256" key="4">
    <source>
        <dbReference type="SAM" id="Phobius"/>
    </source>
</evidence>
<feature type="transmembrane region" description="Helical" evidence="4">
    <location>
        <begin position="392"/>
        <end position="413"/>
    </location>
</feature>
<evidence type="ECO:0000256" key="3">
    <source>
        <dbReference type="ARBA" id="ARBA00023136"/>
    </source>
</evidence>
<dbReference type="PROSITE" id="PS50850">
    <property type="entry name" value="MFS"/>
    <property type="match status" value="1"/>
</dbReference>
<feature type="transmembrane region" description="Helical" evidence="4">
    <location>
        <begin position="151"/>
        <end position="171"/>
    </location>
</feature>
<keyword evidence="7" id="KW-1185">Reference proteome</keyword>
<keyword evidence="2 4" id="KW-1133">Transmembrane helix</keyword>
<dbReference type="Gene3D" id="1.20.1250.20">
    <property type="entry name" value="MFS general substrate transporter like domains"/>
    <property type="match status" value="1"/>
</dbReference>
<feature type="transmembrane region" description="Helical" evidence="4">
    <location>
        <begin position="323"/>
        <end position="339"/>
    </location>
</feature>
<dbReference type="OrthoDB" id="9796632at2"/>
<keyword evidence="3 4" id="KW-0472">Membrane</keyword>
<gene>
    <name evidence="6" type="ORF">CP49_19785</name>
</gene>
<comment type="caution">
    <text evidence="6">The sequence shown here is derived from an EMBL/GenBank/DDBJ whole genome shotgun (WGS) entry which is preliminary data.</text>
</comment>
<dbReference type="SUPFAM" id="SSF103473">
    <property type="entry name" value="MFS general substrate transporter"/>
    <property type="match status" value="1"/>
</dbReference>
<feature type="transmembrane region" description="Helical" evidence="4">
    <location>
        <begin position="299"/>
        <end position="317"/>
    </location>
</feature>
<dbReference type="CDD" id="cd17355">
    <property type="entry name" value="MFS_YcxA_like"/>
    <property type="match status" value="1"/>
</dbReference>
<dbReference type="AlphaFoldDB" id="A0A0R3LU22"/>
<evidence type="ECO:0000256" key="2">
    <source>
        <dbReference type="ARBA" id="ARBA00022989"/>
    </source>
</evidence>
<feature type="transmembrane region" description="Helical" evidence="4">
    <location>
        <begin position="116"/>
        <end position="139"/>
    </location>
</feature>
<feature type="transmembrane region" description="Helical" evidence="4">
    <location>
        <begin position="266"/>
        <end position="287"/>
    </location>
</feature>
<feature type="transmembrane region" description="Helical" evidence="4">
    <location>
        <begin position="58"/>
        <end position="78"/>
    </location>
</feature>
<evidence type="ECO:0000313" key="7">
    <source>
        <dbReference type="Proteomes" id="UP000051913"/>
    </source>
</evidence>
<proteinExistence type="predicted"/>